<accession>A0AAD5CUJ3</accession>
<dbReference type="Proteomes" id="UP001206925">
    <property type="component" value="Unassembled WGS sequence"/>
</dbReference>
<keyword evidence="2" id="KW-1185">Reference proteome</keyword>
<sequence length="36" mass="3998">MVIVGAGLYLCKGSLQERKVIWKVFGLSGDSWEPMV</sequence>
<evidence type="ECO:0000313" key="1">
    <source>
        <dbReference type="EMBL" id="KAI7748548.1"/>
    </source>
</evidence>
<proteinExistence type="predicted"/>
<gene>
    <name evidence="1" type="ORF">M8C21_032380</name>
</gene>
<reference evidence="1" key="1">
    <citation type="submission" date="2022-06" db="EMBL/GenBank/DDBJ databases">
        <title>Uncovering the hologenomic basis of an extraordinary plant invasion.</title>
        <authorList>
            <person name="Bieker V.C."/>
            <person name="Martin M.D."/>
            <person name="Gilbert T."/>
            <person name="Hodgins K."/>
            <person name="Battlay P."/>
            <person name="Petersen B."/>
            <person name="Wilson J."/>
        </authorList>
    </citation>
    <scope>NUCLEOTIDE SEQUENCE</scope>
    <source>
        <strain evidence="1">AA19_3_7</strain>
        <tissue evidence="1">Leaf</tissue>
    </source>
</reference>
<dbReference type="AlphaFoldDB" id="A0AAD5CUJ3"/>
<protein>
    <submittedName>
        <fullName evidence="1">Uncharacterized protein</fullName>
    </submittedName>
</protein>
<organism evidence="1 2">
    <name type="scientific">Ambrosia artemisiifolia</name>
    <name type="common">Common ragweed</name>
    <dbReference type="NCBI Taxonomy" id="4212"/>
    <lineage>
        <taxon>Eukaryota</taxon>
        <taxon>Viridiplantae</taxon>
        <taxon>Streptophyta</taxon>
        <taxon>Embryophyta</taxon>
        <taxon>Tracheophyta</taxon>
        <taxon>Spermatophyta</taxon>
        <taxon>Magnoliopsida</taxon>
        <taxon>eudicotyledons</taxon>
        <taxon>Gunneridae</taxon>
        <taxon>Pentapetalae</taxon>
        <taxon>asterids</taxon>
        <taxon>campanulids</taxon>
        <taxon>Asterales</taxon>
        <taxon>Asteraceae</taxon>
        <taxon>Asteroideae</taxon>
        <taxon>Heliantheae alliance</taxon>
        <taxon>Heliantheae</taxon>
        <taxon>Ambrosia</taxon>
    </lineage>
</organism>
<name>A0AAD5CUJ3_AMBAR</name>
<dbReference type="EMBL" id="JAMZMK010006508">
    <property type="protein sequence ID" value="KAI7748548.1"/>
    <property type="molecule type" value="Genomic_DNA"/>
</dbReference>
<evidence type="ECO:0000313" key="2">
    <source>
        <dbReference type="Proteomes" id="UP001206925"/>
    </source>
</evidence>
<comment type="caution">
    <text evidence="1">The sequence shown here is derived from an EMBL/GenBank/DDBJ whole genome shotgun (WGS) entry which is preliminary data.</text>
</comment>